<keyword evidence="7" id="KW-0143">Chaperone</keyword>
<dbReference type="RefSeq" id="WP_150094414.1">
    <property type="nucleotide sequence ID" value="NZ_VWXX01000034.1"/>
</dbReference>
<keyword evidence="3" id="KW-0997">Cell inner membrane</keyword>
<evidence type="ECO:0000256" key="2">
    <source>
        <dbReference type="ARBA" id="ARBA00022475"/>
    </source>
</evidence>
<keyword evidence="5 12" id="KW-1133">Transmembrane helix</keyword>
<feature type="domain" description="PpiC" evidence="13">
    <location>
        <begin position="266"/>
        <end position="368"/>
    </location>
</feature>
<dbReference type="PANTHER" id="PTHR47529">
    <property type="entry name" value="PEPTIDYL-PROLYL CIS-TRANS ISOMERASE D"/>
    <property type="match status" value="1"/>
</dbReference>
<comment type="similarity">
    <text evidence="8">Belongs to the PpiD chaperone family.</text>
</comment>
<evidence type="ECO:0000313" key="14">
    <source>
        <dbReference type="EMBL" id="KAA6183306.1"/>
    </source>
</evidence>
<organism evidence="14 15">
    <name type="scientific">Thiohalocapsa marina</name>
    <dbReference type="NCBI Taxonomy" id="424902"/>
    <lineage>
        <taxon>Bacteria</taxon>
        <taxon>Pseudomonadati</taxon>
        <taxon>Pseudomonadota</taxon>
        <taxon>Gammaproteobacteria</taxon>
        <taxon>Chromatiales</taxon>
        <taxon>Chromatiaceae</taxon>
        <taxon>Thiohalocapsa</taxon>
    </lineage>
</organism>
<evidence type="ECO:0000256" key="1">
    <source>
        <dbReference type="ARBA" id="ARBA00004382"/>
    </source>
</evidence>
<dbReference type="Gene3D" id="1.10.4030.10">
    <property type="entry name" value="Porin chaperone SurA, peptide-binding domain"/>
    <property type="match status" value="1"/>
</dbReference>
<evidence type="ECO:0000256" key="12">
    <source>
        <dbReference type="SAM" id="Phobius"/>
    </source>
</evidence>
<dbReference type="GO" id="GO:0003755">
    <property type="term" value="F:peptidyl-prolyl cis-trans isomerase activity"/>
    <property type="evidence" value="ECO:0007669"/>
    <property type="project" value="UniProtKB-KW"/>
</dbReference>
<evidence type="ECO:0000259" key="13">
    <source>
        <dbReference type="PROSITE" id="PS50198"/>
    </source>
</evidence>
<comment type="subcellular location">
    <subcellularLocation>
        <location evidence="1">Cell inner membrane</location>
        <topology evidence="1">Single-pass type II membrane protein</topology>
        <orientation evidence="1">Periplasmic side</orientation>
    </subcellularLocation>
</comment>
<dbReference type="InterPro" id="IPR046357">
    <property type="entry name" value="PPIase_dom_sf"/>
</dbReference>
<comment type="caution">
    <text evidence="14">The sequence shown here is derived from an EMBL/GenBank/DDBJ whole genome shotgun (WGS) entry which is preliminary data.</text>
</comment>
<keyword evidence="2" id="KW-1003">Cell membrane</keyword>
<keyword evidence="15" id="KW-1185">Reference proteome</keyword>
<dbReference type="InterPro" id="IPR052029">
    <property type="entry name" value="PpiD_chaperone"/>
</dbReference>
<evidence type="ECO:0000256" key="6">
    <source>
        <dbReference type="ARBA" id="ARBA00023136"/>
    </source>
</evidence>
<evidence type="ECO:0000256" key="3">
    <source>
        <dbReference type="ARBA" id="ARBA00022519"/>
    </source>
</evidence>
<dbReference type="PANTHER" id="PTHR47529:SF1">
    <property type="entry name" value="PERIPLASMIC CHAPERONE PPID"/>
    <property type="match status" value="1"/>
</dbReference>
<gene>
    <name evidence="14" type="ORF">F2Q65_15995</name>
</gene>
<keyword evidence="4 12" id="KW-0812">Transmembrane</keyword>
<evidence type="ECO:0000256" key="7">
    <source>
        <dbReference type="ARBA" id="ARBA00023186"/>
    </source>
</evidence>
<dbReference type="InterPro" id="IPR027304">
    <property type="entry name" value="Trigger_fact/SurA_dom_sf"/>
</dbReference>
<evidence type="ECO:0000256" key="9">
    <source>
        <dbReference type="ARBA" id="ARBA00040743"/>
    </source>
</evidence>
<evidence type="ECO:0000256" key="4">
    <source>
        <dbReference type="ARBA" id="ARBA00022692"/>
    </source>
</evidence>
<keyword evidence="11 14" id="KW-0413">Isomerase</keyword>
<dbReference type="Proteomes" id="UP000322981">
    <property type="component" value="Unassembled WGS sequence"/>
</dbReference>
<dbReference type="EMBL" id="VWXX01000034">
    <property type="protein sequence ID" value="KAA6183306.1"/>
    <property type="molecule type" value="Genomic_DNA"/>
</dbReference>
<evidence type="ECO:0000256" key="10">
    <source>
        <dbReference type="ARBA" id="ARBA00042775"/>
    </source>
</evidence>
<dbReference type="SUPFAM" id="SSF54534">
    <property type="entry name" value="FKBP-like"/>
    <property type="match status" value="1"/>
</dbReference>
<name>A0A5M8FHR2_9GAMM</name>
<sequence length="652" mass="70499">MLSEIRERAQGWVAWAIVILISIPFALWGIQSYLGVGGDPVVAKVNGHEITERQFNQNVQRTRMELRNRLGDAYDPDLFGGLRLRDQVLDSMIRDTVLLDASRAMGLATSDAAVRGAILAEPAFQLNGAFDNDTYRRVLQLQGLTPSMYEEQLRQRLLATQLSRAVSGTEFVLPGQVDESIRLLDQQRRFEFVRLGRDAYVPQTAPDDAEIQAFYDANQDLFQVPEQVRVSYLLLDANSLAGSSEAVDEQLLRARYEEQIEQFVQPERRGLRHILLTVPMDADNEAAAAVKARMEALRERILAGEPFADIAAEASEDPGSAAAGGDLGMVDQGVLDPAIEQAAFALEANVLSEPVRSRFGYHLLEVTAVEGGAPLPFEEVRAQLLAELSRGDAEAAYFDLAERLANLTYESPDSLIPAAEALDMSVQTSDWFDRAGGEGLFASPRVVAAAFSEEVLAIGSNSDLIEPDPEAMQAIVLRVDEHRPASVQPLSEVREQVLTLIQERRATDAARAAAMAMVERLEAGEPLAEVAEAQVDAGQGGPAILAPGPVGRNTADVDPAVLDLAFSLPRPAPDSGSPQAASTVTADGDVVVVQLFEVIDGDPAAMAADARAAESRVLASALARSAYDRLLDDLESRAQIEREPLGAEDVAQ</sequence>
<keyword evidence="11" id="KW-0697">Rotamase</keyword>
<protein>
    <recommendedName>
        <fullName evidence="9">Periplasmic chaperone PpiD</fullName>
    </recommendedName>
    <alternativeName>
        <fullName evidence="10">Periplasmic folding chaperone</fullName>
    </alternativeName>
</protein>
<dbReference type="Gene3D" id="3.10.50.40">
    <property type="match status" value="1"/>
</dbReference>
<feature type="transmembrane region" description="Helical" evidence="12">
    <location>
        <begin position="12"/>
        <end position="30"/>
    </location>
</feature>
<evidence type="ECO:0000256" key="11">
    <source>
        <dbReference type="PROSITE-ProRule" id="PRU00278"/>
    </source>
</evidence>
<dbReference type="InterPro" id="IPR000297">
    <property type="entry name" value="PPIase_PpiC"/>
</dbReference>
<keyword evidence="6 12" id="KW-0472">Membrane</keyword>
<dbReference type="Pfam" id="PF13624">
    <property type="entry name" value="SurA_N_3"/>
    <property type="match status" value="1"/>
</dbReference>
<evidence type="ECO:0000313" key="15">
    <source>
        <dbReference type="Proteomes" id="UP000322981"/>
    </source>
</evidence>
<dbReference type="SUPFAM" id="SSF109998">
    <property type="entry name" value="Triger factor/SurA peptide-binding domain-like"/>
    <property type="match status" value="1"/>
</dbReference>
<dbReference type="PROSITE" id="PS50198">
    <property type="entry name" value="PPIC_PPIASE_2"/>
    <property type="match status" value="1"/>
</dbReference>
<dbReference type="GO" id="GO:0005886">
    <property type="term" value="C:plasma membrane"/>
    <property type="evidence" value="ECO:0007669"/>
    <property type="project" value="UniProtKB-SubCell"/>
</dbReference>
<evidence type="ECO:0000256" key="5">
    <source>
        <dbReference type="ARBA" id="ARBA00022989"/>
    </source>
</evidence>
<dbReference type="OrthoDB" id="9812372at2"/>
<accession>A0A5M8FHR2</accession>
<dbReference type="Pfam" id="PF00639">
    <property type="entry name" value="Rotamase"/>
    <property type="match status" value="1"/>
</dbReference>
<reference evidence="14 15" key="1">
    <citation type="submission" date="2019-09" db="EMBL/GenBank/DDBJ databases">
        <title>Whole-genome sequence of the purple sulfur bacterium Thiohalocapsa marina DSM 19078.</title>
        <authorList>
            <person name="Kyndt J.A."/>
            <person name="Meyer T.E."/>
        </authorList>
    </citation>
    <scope>NUCLEOTIDE SEQUENCE [LARGE SCALE GENOMIC DNA]</scope>
    <source>
        <strain evidence="14 15">DSM 19078</strain>
    </source>
</reference>
<dbReference type="AlphaFoldDB" id="A0A5M8FHR2"/>
<proteinExistence type="inferred from homology"/>
<evidence type="ECO:0000256" key="8">
    <source>
        <dbReference type="ARBA" id="ARBA00038408"/>
    </source>
</evidence>